<dbReference type="PANTHER" id="PTHR34216:SF7">
    <property type="entry name" value="POLY-BETA-1,6-N-ACETYL-D-GLUCOSAMINE N-DEACETYLASE"/>
    <property type="match status" value="1"/>
</dbReference>
<dbReference type="Gene3D" id="3.20.20.80">
    <property type="entry name" value="Glycosidases"/>
    <property type="match status" value="1"/>
</dbReference>
<dbReference type="GO" id="GO:0043708">
    <property type="term" value="P:cell adhesion involved in biofilm formation"/>
    <property type="evidence" value="ECO:0007669"/>
    <property type="project" value="InterPro"/>
</dbReference>
<dbReference type="InterPro" id="IPR051398">
    <property type="entry name" value="Polysacch_Deacetylase"/>
</dbReference>
<dbReference type="GO" id="GO:0016810">
    <property type="term" value="F:hydrolase activity, acting on carbon-nitrogen (but not peptide) bonds"/>
    <property type="evidence" value="ECO:0007669"/>
    <property type="project" value="InterPro"/>
</dbReference>
<organism evidence="3 4">
    <name type="scientific">Burkholderia singularis</name>
    <dbReference type="NCBI Taxonomy" id="1503053"/>
    <lineage>
        <taxon>Bacteria</taxon>
        <taxon>Pseudomonadati</taxon>
        <taxon>Pseudomonadota</taxon>
        <taxon>Betaproteobacteria</taxon>
        <taxon>Burkholderiales</taxon>
        <taxon>Burkholderiaceae</taxon>
        <taxon>Burkholderia</taxon>
        <taxon>pseudomallei group</taxon>
    </lineage>
</organism>
<dbReference type="Pfam" id="PF01522">
    <property type="entry name" value="Polysacc_deac_1"/>
    <property type="match status" value="1"/>
</dbReference>
<evidence type="ECO:0000259" key="2">
    <source>
        <dbReference type="PROSITE" id="PS51677"/>
    </source>
</evidence>
<dbReference type="Pfam" id="PF14883">
    <property type="entry name" value="GHL13"/>
    <property type="match status" value="2"/>
</dbReference>
<feature type="domain" description="NodB homology" evidence="2">
    <location>
        <begin position="75"/>
        <end position="321"/>
    </location>
</feature>
<dbReference type="GO" id="GO:0005975">
    <property type="term" value="P:carbohydrate metabolic process"/>
    <property type="evidence" value="ECO:0007669"/>
    <property type="project" value="InterPro"/>
</dbReference>
<dbReference type="Gene3D" id="3.20.20.370">
    <property type="entry name" value="Glycoside hydrolase/deacetylase"/>
    <property type="match status" value="1"/>
</dbReference>
<dbReference type="InterPro" id="IPR011330">
    <property type="entry name" value="Glyco_hydro/deAcase_b/a-brl"/>
</dbReference>
<dbReference type="PANTHER" id="PTHR34216">
    <property type="match status" value="1"/>
</dbReference>
<gene>
    <name evidence="3" type="ORF">WS67_11410</name>
</gene>
<proteinExistence type="predicted"/>
<dbReference type="Proteomes" id="UP000062788">
    <property type="component" value="Unassembled WGS sequence"/>
</dbReference>
<dbReference type="InterPro" id="IPR002509">
    <property type="entry name" value="NODB_dom"/>
</dbReference>
<dbReference type="NCBIfam" id="TIGR03938">
    <property type="entry name" value="deacetyl_PgaB"/>
    <property type="match status" value="1"/>
</dbReference>
<sequence>MSGALRTRAAPPPLIVLTYHDVLDDVRDAPRKDEIPVSTDHLIAHFEWLRANGFHMVSLDDVLAAGRGERPLPDKAVLLTFDDGLASAYSRVYPLLRAYRYPALFALEGSWIDLPPGKTFDYNGKSCGRECFVTWSQVREMQASGLIEFASHTYDLHRGIVGNPQRNLLPAAVHLLYDPARGYETPGAYRERIRADLARSADEIARETGRRPRAIVWPYGDYNQIAEEEAARLGMTVSLSLDDARAQLKPGVTVPRLLIAGNMGVDGLATLIYEQRKVQPQRIVQVDLDYVYDPDPAQQEQNLSALLERIKRMKPSQVWLQAYADPDGDGVADALYFPNRHLPMRADLFSRVAWQLSTRCNVQVYAWMPVLALRLAHAQHLPTLGRPGDPNDRDHYRLAPWSPDVRRVIGDVYEDLAMHAFFDGLLFSDDAYLRDTDSLGPLAGSTPAQRTQYLIDFTKELTARASRWRSPLKTARNLYARPVLEPHAEAWFAQSLPAFNAAYDYTALMAMPQLDGEPTADSGLRRLVDAVAAHPGGLERTLFELAAVDWRHGHQPVPAAALGARMRMLQEQGARHVGYYPDDFIRNQPPLEAIRPFVSSAGHPYPER</sequence>
<dbReference type="EMBL" id="LOWA01000028">
    <property type="protein sequence ID" value="KVE27541.1"/>
    <property type="molecule type" value="Genomic_DNA"/>
</dbReference>
<reference evidence="3 4" key="1">
    <citation type="submission" date="2015-11" db="EMBL/GenBank/DDBJ databases">
        <title>Expanding the genomic diversity of Burkholderia species for the development of highly accurate diagnostics.</title>
        <authorList>
            <person name="Sahl J."/>
            <person name="Keim P."/>
            <person name="Wagner D."/>
        </authorList>
    </citation>
    <scope>NUCLEOTIDE SEQUENCE [LARGE SCALE GENOMIC DNA]</scope>
    <source>
        <strain evidence="3 4">TSV85</strain>
    </source>
</reference>
<dbReference type="PROSITE" id="PS51677">
    <property type="entry name" value="NODB"/>
    <property type="match status" value="1"/>
</dbReference>
<keyword evidence="4" id="KW-1185">Reference proteome</keyword>
<accession>A0A103E3T8</accession>
<evidence type="ECO:0000313" key="4">
    <source>
        <dbReference type="Proteomes" id="UP000062788"/>
    </source>
</evidence>
<dbReference type="InterPro" id="IPR023854">
    <property type="entry name" value="PGA_deacetylase_PgaB"/>
</dbReference>
<dbReference type="InterPro" id="IPR032772">
    <property type="entry name" value="PGA_deacetylase_PgaB_C"/>
</dbReference>
<dbReference type="AlphaFoldDB" id="A0A103E3T8"/>
<dbReference type="SUPFAM" id="SSF88713">
    <property type="entry name" value="Glycoside hydrolase/deacetylase"/>
    <property type="match status" value="1"/>
</dbReference>
<name>A0A103E3T8_9BURK</name>
<comment type="caution">
    <text evidence="3">The sequence shown here is derived from an EMBL/GenBank/DDBJ whole genome shotgun (WGS) entry which is preliminary data.</text>
</comment>
<keyword evidence="1" id="KW-0732">Signal</keyword>
<protein>
    <recommendedName>
        <fullName evidence="2">NodB homology domain-containing protein</fullName>
    </recommendedName>
</protein>
<evidence type="ECO:0000313" key="3">
    <source>
        <dbReference type="EMBL" id="KVE27541.1"/>
    </source>
</evidence>
<evidence type="ECO:0000256" key="1">
    <source>
        <dbReference type="ARBA" id="ARBA00022729"/>
    </source>
</evidence>